<organism evidence="8 9">
    <name type="scientific">Tolumonas osonensis</name>
    <dbReference type="NCBI Taxonomy" id="675874"/>
    <lineage>
        <taxon>Bacteria</taxon>
        <taxon>Pseudomonadati</taxon>
        <taxon>Pseudomonadota</taxon>
        <taxon>Gammaproteobacteria</taxon>
        <taxon>Aeromonadales</taxon>
        <taxon>Aeromonadaceae</taxon>
        <taxon>Tolumonas</taxon>
    </lineage>
</organism>
<evidence type="ECO:0000313" key="9">
    <source>
        <dbReference type="Proteomes" id="UP000585721"/>
    </source>
</evidence>
<evidence type="ECO:0000256" key="1">
    <source>
        <dbReference type="ARBA" id="ARBA00005614"/>
    </source>
</evidence>
<dbReference type="PROSITE" id="PS00150">
    <property type="entry name" value="ACYLPHOSPHATASE_1"/>
    <property type="match status" value="1"/>
</dbReference>
<evidence type="ECO:0000313" key="8">
    <source>
        <dbReference type="EMBL" id="MBB6057016.1"/>
    </source>
</evidence>
<dbReference type="AlphaFoldDB" id="A0A841GK05"/>
<reference evidence="8 9" key="1">
    <citation type="submission" date="2020-08" db="EMBL/GenBank/DDBJ databases">
        <title>Genomic Encyclopedia of Type Strains, Phase IV (KMG-IV): sequencing the most valuable type-strain genomes for metagenomic binning, comparative biology and taxonomic classification.</title>
        <authorList>
            <person name="Goeker M."/>
        </authorList>
    </citation>
    <scope>NUCLEOTIDE SEQUENCE [LARGE SCALE GENOMIC DNA]</scope>
    <source>
        <strain evidence="8 9">DSM 22975</strain>
    </source>
</reference>
<dbReference type="Pfam" id="PF00708">
    <property type="entry name" value="Acylphosphatase"/>
    <property type="match status" value="1"/>
</dbReference>
<evidence type="ECO:0000256" key="4">
    <source>
        <dbReference type="ARBA" id="ARBA00047645"/>
    </source>
</evidence>
<dbReference type="PRINTS" id="PR00112">
    <property type="entry name" value="ACYLPHPHTASE"/>
</dbReference>
<dbReference type="Gene3D" id="3.30.70.100">
    <property type="match status" value="1"/>
</dbReference>
<evidence type="ECO:0000256" key="5">
    <source>
        <dbReference type="PROSITE-ProRule" id="PRU00520"/>
    </source>
</evidence>
<feature type="domain" description="Acylphosphatase-like" evidence="7">
    <location>
        <begin position="6"/>
        <end position="93"/>
    </location>
</feature>
<gene>
    <name evidence="8" type="ORF">HNR75_002963</name>
</gene>
<dbReference type="PANTHER" id="PTHR47268:SF4">
    <property type="entry name" value="ACYLPHOSPHATASE"/>
    <property type="match status" value="1"/>
</dbReference>
<dbReference type="PROSITE" id="PS51160">
    <property type="entry name" value="ACYLPHOSPHATASE_3"/>
    <property type="match status" value="1"/>
</dbReference>
<dbReference type="RefSeq" id="WP_188027717.1">
    <property type="nucleotide sequence ID" value="NZ_JACHGR010000011.1"/>
</dbReference>
<comment type="similarity">
    <text evidence="1 6">Belongs to the acylphosphatase family.</text>
</comment>
<dbReference type="InterPro" id="IPR020456">
    <property type="entry name" value="Acylphosphatase"/>
</dbReference>
<evidence type="ECO:0000256" key="3">
    <source>
        <dbReference type="ARBA" id="ARBA00015991"/>
    </source>
</evidence>
<sequence length="93" mass="10170">MSQIRSVRVQVYGIVQGVGFRYFTQQEAHRLGLQGRATNLSDGSVEVLAQGDAQSVEKLIHWLKSGPRTASVDYIEVTELAAGALNATSFRAY</sequence>
<comment type="caution">
    <text evidence="8">The sequence shown here is derived from an EMBL/GenBank/DDBJ whole genome shotgun (WGS) entry which is preliminary data.</text>
</comment>
<dbReference type="PANTHER" id="PTHR47268">
    <property type="entry name" value="ACYLPHOSPHATASE"/>
    <property type="match status" value="1"/>
</dbReference>
<name>A0A841GK05_9GAMM</name>
<evidence type="ECO:0000256" key="6">
    <source>
        <dbReference type="RuleBase" id="RU004168"/>
    </source>
</evidence>
<feature type="active site" evidence="5">
    <location>
        <position position="21"/>
    </location>
</feature>
<comment type="catalytic activity">
    <reaction evidence="4 5">
        <text>an acyl phosphate + H2O = a carboxylate + phosphate + H(+)</text>
        <dbReference type="Rhea" id="RHEA:14965"/>
        <dbReference type="ChEBI" id="CHEBI:15377"/>
        <dbReference type="ChEBI" id="CHEBI:15378"/>
        <dbReference type="ChEBI" id="CHEBI:29067"/>
        <dbReference type="ChEBI" id="CHEBI:43474"/>
        <dbReference type="ChEBI" id="CHEBI:59918"/>
        <dbReference type="EC" id="3.6.1.7"/>
    </reaction>
</comment>
<dbReference type="NCBIfam" id="NF011000">
    <property type="entry name" value="PRK14426.1"/>
    <property type="match status" value="1"/>
</dbReference>
<proteinExistence type="inferred from homology"/>
<accession>A0A841GK05</accession>
<feature type="active site" evidence="5">
    <location>
        <position position="39"/>
    </location>
</feature>
<keyword evidence="5 8" id="KW-0378">Hydrolase</keyword>
<dbReference type="InterPro" id="IPR001792">
    <property type="entry name" value="Acylphosphatase-like_dom"/>
</dbReference>
<dbReference type="EMBL" id="JACHGR010000011">
    <property type="protein sequence ID" value="MBB6057016.1"/>
    <property type="molecule type" value="Genomic_DNA"/>
</dbReference>
<evidence type="ECO:0000259" key="7">
    <source>
        <dbReference type="PROSITE" id="PS51160"/>
    </source>
</evidence>
<protein>
    <recommendedName>
        <fullName evidence="3 5">acylphosphatase</fullName>
        <ecNumber evidence="2 5">3.6.1.7</ecNumber>
    </recommendedName>
</protein>
<dbReference type="GO" id="GO:0003998">
    <property type="term" value="F:acylphosphatase activity"/>
    <property type="evidence" value="ECO:0007669"/>
    <property type="project" value="UniProtKB-EC"/>
</dbReference>
<dbReference type="EC" id="3.6.1.7" evidence="2 5"/>
<dbReference type="InterPro" id="IPR036046">
    <property type="entry name" value="Acylphosphatase-like_dom_sf"/>
</dbReference>
<evidence type="ECO:0000256" key="2">
    <source>
        <dbReference type="ARBA" id="ARBA00012150"/>
    </source>
</evidence>
<dbReference type="SUPFAM" id="SSF54975">
    <property type="entry name" value="Acylphosphatase/BLUF domain-like"/>
    <property type="match status" value="1"/>
</dbReference>
<dbReference type="InterPro" id="IPR017968">
    <property type="entry name" value="Acylphosphatase_CS"/>
</dbReference>
<keyword evidence="9" id="KW-1185">Reference proteome</keyword>
<dbReference type="Proteomes" id="UP000585721">
    <property type="component" value="Unassembled WGS sequence"/>
</dbReference>